<name>A0A133Y3R2_9LACT</name>
<gene>
    <name evidence="1" type="ORF">HMPREF3187_00316</name>
</gene>
<dbReference type="AlphaFoldDB" id="A0A133Y3R2"/>
<proteinExistence type="predicted"/>
<dbReference type="Proteomes" id="UP000070422">
    <property type="component" value="Unassembled WGS sequence"/>
</dbReference>
<sequence length="49" mass="5462">MMCGIFSNSGKIIGKQPISLAKICSDDMFKSFQIRNDCLGPIKRREANV</sequence>
<comment type="caution">
    <text evidence="1">The sequence shown here is derived from an EMBL/GenBank/DDBJ whole genome shotgun (WGS) entry which is preliminary data.</text>
</comment>
<reference evidence="1 2" key="1">
    <citation type="submission" date="2016-01" db="EMBL/GenBank/DDBJ databases">
        <authorList>
            <person name="Oliw E.H."/>
        </authorList>
    </citation>
    <scope>NUCLEOTIDE SEQUENCE [LARGE SCALE GENOMIC DNA]</scope>
    <source>
        <strain evidence="1 2">KA00635</strain>
    </source>
</reference>
<protein>
    <submittedName>
        <fullName evidence="1">Uncharacterized protein</fullName>
    </submittedName>
</protein>
<evidence type="ECO:0000313" key="1">
    <source>
        <dbReference type="EMBL" id="KXB37839.1"/>
    </source>
</evidence>
<organism evidence="1 2">
    <name type="scientific">Aerococcus christensenii</name>
    <dbReference type="NCBI Taxonomy" id="87541"/>
    <lineage>
        <taxon>Bacteria</taxon>
        <taxon>Bacillati</taxon>
        <taxon>Bacillota</taxon>
        <taxon>Bacilli</taxon>
        <taxon>Lactobacillales</taxon>
        <taxon>Aerococcaceae</taxon>
        <taxon>Aerococcus</taxon>
    </lineage>
</organism>
<dbReference type="EMBL" id="LSCQ01000018">
    <property type="protein sequence ID" value="KXB37839.1"/>
    <property type="molecule type" value="Genomic_DNA"/>
</dbReference>
<dbReference type="PATRIC" id="fig|87541.4.peg.316"/>
<accession>A0A133Y3R2</accession>
<evidence type="ECO:0000313" key="2">
    <source>
        <dbReference type="Proteomes" id="UP000070422"/>
    </source>
</evidence>